<proteinExistence type="predicted"/>
<comment type="caution">
    <text evidence="1">The sequence shown here is derived from an EMBL/GenBank/DDBJ whole genome shotgun (WGS) entry which is preliminary data.</text>
</comment>
<dbReference type="EMBL" id="LAZR01017163">
    <property type="protein sequence ID" value="KKM01565.1"/>
    <property type="molecule type" value="Genomic_DNA"/>
</dbReference>
<feature type="non-terminal residue" evidence="1">
    <location>
        <position position="1"/>
    </location>
</feature>
<organism evidence="1">
    <name type="scientific">marine sediment metagenome</name>
    <dbReference type="NCBI Taxonomy" id="412755"/>
    <lineage>
        <taxon>unclassified sequences</taxon>
        <taxon>metagenomes</taxon>
        <taxon>ecological metagenomes</taxon>
    </lineage>
</organism>
<reference evidence="1" key="1">
    <citation type="journal article" date="2015" name="Nature">
        <title>Complex archaea that bridge the gap between prokaryotes and eukaryotes.</title>
        <authorList>
            <person name="Spang A."/>
            <person name="Saw J.H."/>
            <person name="Jorgensen S.L."/>
            <person name="Zaremba-Niedzwiedzka K."/>
            <person name="Martijn J."/>
            <person name="Lind A.E."/>
            <person name="van Eijk R."/>
            <person name="Schleper C."/>
            <person name="Guy L."/>
            <person name="Ettema T.J."/>
        </authorList>
    </citation>
    <scope>NUCLEOTIDE SEQUENCE</scope>
</reference>
<protein>
    <submittedName>
        <fullName evidence="1">Uncharacterized protein</fullName>
    </submittedName>
</protein>
<sequence length="152" mass="16225">KIKGEFVPALELAKSKLAEVRDATMGLQKEFAKGLKLPDFATESIEKRLNELKELEAKWLKKIKDAEEKASAALDGTDGAAGVDGAPGITGPDGAVGKVGFVGLKEAWSNLAQSMQPKDKTQESILKEVVEQNKNLETINSSVQSIDVGMDG</sequence>
<gene>
    <name evidence="1" type="ORF">LCGC14_1793120</name>
</gene>
<dbReference type="AlphaFoldDB" id="A0A0F9GRY7"/>
<evidence type="ECO:0000313" key="1">
    <source>
        <dbReference type="EMBL" id="KKM01565.1"/>
    </source>
</evidence>
<accession>A0A0F9GRY7</accession>
<name>A0A0F9GRY7_9ZZZZ</name>